<organism evidence="2 3">
    <name type="scientific">Candidatus Woesebacteria bacterium GW2011_GWB1_43_14</name>
    <dbReference type="NCBI Taxonomy" id="1618578"/>
    <lineage>
        <taxon>Bacteria</taxon>
        <taxon>Candidatus Woeseibacteriota</taxon>
    </lineage>
</organism>
<feature type="transmembrane region" description="Helical" evidence="1">
    <location>
        <begin position="67"/>
        <end position="85"/>
    </location>
</feature>
<dbReference type="EMBL" id="LCFQ01000013">
    <property type="protein sequence ID" value="KKS96999.1"/>
    <property type="molecule type" value="Genomic_DNA"/>
</dbReference>
<feature type="transmembrane region" description="Helical" evidence="1">
    <location>
        <begin position="26"/>
        <end position="43"/>
    </location>
</feature>
<evidence type="ECO:0000256" key="1">
    <source>
        <dbReference type="SAM" id="Phobius"/>
    </source>
</evidence>
<sequence>MCDECCDNLADGSDIFIHMKGSSLHILRVGLAITFLWVGLLILKDPVGWGGYINDSFLTYFPVDIKMMMQTTAIFDLVVGLWLLLDYKLWVPASLAVIHLASVLLVSGINAITVRDIGLLSALLALLIECRGRDSNPHEL</sequence>
<evidence type="ECO:0000313" key="3">
    <source>
        <dbReference type="Proteomes" id="UP000034090"/>
    </source>
</evidence>
<feature type="transmembrane region" description="Helical" evidence="1">
    <location>
        <begin position="97"/>
        <end position="128"/>
    </location>
</feature>
<evidence type="ECO:0008006" key="4">
    <source>
        <dbReference type="Google" id="ProtNLM"/>
    </source>
</evidence>
<keyword evidence="1" id="KW-0812">Transmembrane</keyword>
<dbReference type="STRING" id="1618578.UV74_C0013G0121"/>
<proteinExistence type="predicted"/>
<protein>
    <recommendedName>
        <fullName evidence="4">DoxX family protein</fullName>
    </recommendedName>
</protein>
<reference evidence="2 3" key="1">
    <citation type="journal article" date="2015" name="Nature">
        <title>rRNA introns, odd ribosomes, and small enigmatic genomes across a large radiation of phyla.</title>
        <authorList>
            <person name="Brown C.T."/>
            <person name="Hug L.A."/>
            <person name="Thomas B.C."/>
            <person name="Sharon I."/>
            <person name="Castelle C.J."/>
            <person name="Singh A."/>
            <person name="Wilkins M.J."/>
            <person name="Williams K.H."/>
            <person name="Banfield J.F."/>
        </authorList>
    </citation>
    <scope>NUCLEOTIDE SEQUENCE [LARGE SCALE GENOMIC DNA]</scope>
</reference>
<keyword evidence="1" id="KW-0472">Membrane</keyword>
<evidence type="ECO:0000313" key="2">
    <source>
        <dbReference type="EMBL" id="KKS96999.1"/>
    </source>
</evidence>
<dbReference type="AlphaFoldDB" id="A0A0G1DH18"/>
<keyword evidence="1" id="KW-1133">Transmembrane helix</keyword>
<comment type="caution">
    <text evidence="2">The sequence shown here is derived from an EMBL/GenBank/DDBJ whole genome shotgun (WGS) entry which is preliminary data.</text>
</comment>
<gene>
    <name evidence="2" type="ORF">UV74_C0013G0121</name>
</gene>
<accession>A0A0G1DH18</accession>
<name>A0A0G1DH18_9BACT</name>
<dbReference type="Proteomes" id="UP000034090">
    <property type="component" value="Unassembled WGS sequence"/>
</dbReference>